<dbReference type="InterPro" id="IPR014710">
    <property type="entry name" value="RmlC-like_jellyroll"/>
</dbReference>
<dbReference type="SUPFAM" id="SSF51206">
    <property type="entry name" value="cAMP-binding domain-like"/>
    <property type="match status" value="1"/>
</dbReference>
<dbReference type="SMART" id="SM00100">
    <property type="entry name" value="cNMP"/>
    <property type="match status" value="1"/>
</dbReference>
<evidence type="ECO:0000259" key="1">
    <source>
        <dbReference type="PROSITE" id="PS50042"/>
    </source>
</evidence>
<evidence type="ECO:0000313" key="3">
    <source>
        <dbReference type="Proteomes" id="UP001597322"/>
    </source>
</evidence>
<dbReference type="EMBL" id="JBHUEQ010000006">
    <property type="protein sequence ID" value="MFD1744962.1"/>
    <property type="molecule type" value="Genomic_DNA"/>
</dbReference>
<dbReference type="Pfam" id="PF00027">
    <property type="entry name" value="cNMP_binding"/>
    <property type="match status" value="1"/>
</dbReference>
<comment type="caution">
    <text evidence="2">The sequence shown here is derived from an EMBL/GenBank/DDBJ whole genome shotgun (WGS) entry which is preliminary data.</text>
</comment>
<dbReference type="InterPro" id="IPR000595">
    <property type="entry name" value="cNMP-bd_dom"/>
</dbReference>
<dbReference type="PANTHER" id="PTHR11635:SF152">
    <property type="entry name" value="CAMP-DEPENDENT PROTEIN KINASE TYPE I REGULATORY SUBUNIT-RELATED"/>
    <property type="match status" value="1"/>
</dbReference>
<dbReference type="InterPro" id="IPR050503">
    <property type="entry name" value="cAMP-dep_PK_reg_su-like"/>
</dbReference>
<dbReference type="PANTHER" id="PTHR11635">
    <property type="entry name" value="CAMP-DEPENDENT PROTEIN KINASE REGULATORY CHAIN"/>
    <property type="match status" value="1"/>
</dbReference>
<dbReference type="Proteomes" id="UP001597322">
    <property type="component" value="Unassembled WGS sequence"/>
</dbReference>
<dbReference type="PROSITE" id="PS50042">
    <property type="entry name" value="CNMP_BINDING_3"/>
    <property type="match status" value="1"/>
</dbReference>
<dbReference type="Gene3D" id="2.60.120.10">
    <property type="entry name" value="Jelly Rolls"/>
    <property type="match status" value="1"/>
</dbReference>
<dbReference type="CDD" id="cd00038">
    <property type="entry name" value="CAP_ED"/>
    <property type="match status" value="1"/>
</dbReference>
<sequence length="149" mass="16420">MLLKEEVELLRKVPYFNRVEPCKLKLLAFASQRVSYQPGECLFREGEASDAAYVVLDGSVELAPLPADAEAGCVGVSGMLGEMCLLSDQPRRSTAIARTPVEVLKIGRDCLLKLVSDNPRMSFEISRVLAQSLRDRFSEGASPLRFSAR</sequence>
<reference evidence="3" key="1">
    <citation type="journal article" date="2019" name="Int. J. Syst. Evol. Microbiol.">
        <title>The Global Catalogue of Microorganisms (GCM) 10K type strain sequencing project: providing services to taxonomists for standard genome sequencing and annotation.</title>
        <authorList>
            <consortium name="The Broad Institute Genomics Platform"/>
            <consortium name="The Broad Institute Genome Sequencing Center for Infectious Disease"/>
            <person name="Wu L."/>
            <person name="Ma J."/>
        </authorList>
    </citation>
    <scope>NUCLEOTIDE SEQUENCE [LARGE SCALE GENOMIC DNA]</scope>
    <source>
        <strain evidence="3">CG52</strain>
    </source>
</reference>
<gene>
    <name evidence="2" type="ORF">ACFSE1_05745</name>
</gene>
<dbReference type="RefSeq" id="WP_377397701.1">
    <property type="nucleotide sequence ID" value="NZ_JBHUEQ010000006.1"/>
</dbReference>
<protein>
    <submittedName>
        <fullName evidence="2">Cyclic nucleotide-binding domain-containing protein</fullName>
    </submittedName>
</protein>
<evidence type="ECO:0000313" key="2">
    <source>
        <dbReference type="EMBL" id="MFD1744962.1"/>
    </source>
</evidence>
<proteinExistence type="predicted"/>
<organism evidence="2 3">
    <name type="scientific">Rhizobium helianthi</name>
    <dbReference type="NCBI Taxonomy" id="1132695"/>
    <lineage>
        <taxon>Bacteria</taxon>
        <taxon>Pseudomonadati</taxon>
        <taxon>Pseudomonadota</taxon>
        <taxon>Alphaproteobacteria</taxon>
        <taxon>Hyphomicrobiales</taxon>
        <taxon>Rhizobiaceae</taxon>
        <taxon>Rhizobium/Agrobacterium group</taxon>
        <taxon>Rhizobium</taxon>
    </lineage>
</organism>
<name>A0ABW4M227_9HYPH</name>
<dbReference type="InterPro" id="IPR018490">
    <property type="entry name" value="cNMP-bd_dom_sf"/>
</dbReference>
<keyword evidence="3" id="KW-1185">Reference proteome</keyword>
<feature type="domain" description="Cyclic nucleotide-binding" evidence="1">
    <location>
        <begin position="15"/>
        <end position="115"/>
    </location>
</feature>
<accession>A0ABW4M227</accession>